<dbReference type="EMBL" id="JABEZW010000005">
    <property type="protein sequence ID" value="MBA0764780.1"/>
    <property type="molecule type" value="Genomic_DNA"/>
</dbReference>
<protein>
    <recommendedName>
        <fullName evidence="4">EGF-like domain-containing protein</fullName>
    </recommendedName>
</protein>
<gene>
    <name evidence="2" type="ORF">Gotri_014068</name>
</gene>
<reference evidence="2 3" key="1">
    <citation type="journal article" date="2019" name="Genome Biol. Evol.">
        <title>Insights into the evolution of the New World diploid cottons (Gossypium, subgenus Houzingenia) based on genome sequencing.</title>
        <authorList>
            <person name="Grover C.E."/>
            <person name="Arick M.A. 2nd"/>
            <person name="Thrash A."/>
            <person name="Conover J.L."/>
            <person name="Sanders W.S."/>
            <person name="Peterson D.G."/>
            <person name="Frelichowski J.E."/>
            <person name="Scheffler J.A."/>
            <person name="Scheffler B.E."/>
            <person name="Wendel J.F."/>
        </authorList>
    </citation>
    <scope>NUCLEOTIDE SEQUENCE [LARGE SCALE GENOMIC DNA]</scope>
    <source>
        <strain evidence="2">8</strain>
        <tissue evidence="2">Leaf</tissue>
    </source>
</reference>
<dbReference type="AlphaFoldDB" id="A0A7J9DVJ4"/>
<evidence type="ECO:0000256" key="1">
    <source>
        <dbReference type="SAM" id="SignalP"/>
    </source>
</evidence>
<feature type="chain" id="PRO_5029629512" description="EGF-like domain-containing protein" evidence="1">
    <location>
        <begin position="28"/>
        <end position="225"/>
    </location>
</feature>
<name>A0A7J9DVJ4_9ROSI</name>
<proteinExistence type="predicted"/>
<accession>A0A7J9DVJ4</accession>
<keyword evidence="1" id="KW-0732">Signal</keyword>
<keyword evidence="3" id="KW-1185">Reference proteome</keyword>
<evidence type="ECO:0000313" key="3">
    <source>
        <dbReference type="Proteomes" id="UP000593568"/>
    </source>
</evidence>
<feature type="signal peptide" evidence="1">
    <location>
        <begin position="1"/>
        <end position="27"/>
    </location>
</feature>
<dbReference type="PANTHER" id="PTHR33881:SF7">
    <property type="entry name" value="NEUROGENIC LOCUS NOTCH-LIKE PROTEIN"/>
    <property type="match status" value="1"/>
</dbReference>
<organism evidence="2 3">
    <name type="scientific">Gossypium trilobum</name>
    <dbReference type="NCBI Taxonomy" id="34281"/>
    <lineage>
        <taxon>Eukaryota</taxon>
        <taxon>Viridiplantae</taxon>
        <taxon>Streptophyta</taxon>
        <taxon>Embryophyta</taxon>
        <taxon>Tracheophyta</taxon>
        <taxon>Spermatophyta</taxon>
        <taxon>Magnoliopsida</taxon>
        <taxon>eudicotyledons</taxon>
        <taxon>Gunneridae</taxon>
        <taxon>Pentapetalae</taxon>
        <taxon>rosids</taxon>
        <taxon>malvids</taxon>
        <taxon>Malvales</taxon>
        <taxon>Malvaceae</taxon>
        <taxon>Malvoideae</taxon>
        <taxon>Gossypium</taxon>
    </lineage>
</organism>
<evidence type="ECO:0008006" key="4">
    <source>
        <dbReference type="Google" id="ProtNLM"/>
    </source>
</evidence>
<dbReference type="PANTHER" id="PTHR33881">
    <property type="entry name" value="NEUROGENIC LOCUS NOTCH-LIKE PROTEIN"/>
    <property type="match status" value="1"/>
</dbReference>
<evidence type="ECO:0000313" key="2">
    <source>
        <dbReference type="EMBL" id="MBA0764780.1"/>
    </source>
</evidence>
<sequence length="225" mass="24608">MFLPMASLKTLAFLSIFLLLHLKIAKTDFLSPLLSPLFGFFFMVADDVCKEVECGRGKCKPSINGTLPFYICECDPGWKQTFSDKDDHAHLKFLPCIVPNCSMNNVCSAAPSPAQEKASDTDQSAFDICRWTNCGGGSCNKTSPFTYDCRCSEGYFNLLNVSAFPCYKECAIGLDCANLGISLTNKSTPVTPTPSSQNDANQACLKLLGTWHWVIVLVLLLAMVA</sequence>
<comment type="caution">
    <text evidence="2">The sequence shown here is derived from an EMBL/GenBank/DDBJ whole genome shotgun (WGS) entry which is preliminary data.</text>
</comment>
<dbReference type="Proteomes" id="UP000593568">
    <property type="component" value="Unassembled WGS sequence"/>
</dbReference>